<dbReference type="Proteomes" id="UP000192796">
    <property type="component" value="Unassembled WGS sequence"/>
</dbReference>
<name>A0A1V9FLL9_9BACT</name>
<feature type="domain" description="PEGA" evidence="2">
    <location>
        <begin position="31"/>
        <end position="97"/>
    </location>
</feature>
<evidence type="ECO:0000256" key="1">
    <source>
        <dbReference type="SAM" id="SignalP"/>
    </source>
</evidence>
<feature type="signal peptide" evidence="1">
    <location>
        <begin position="1"/>
        <end position="21"/>
    </location>
</feature>
<dbReference type="AlphaFoldDB" id="A0A1V9FLL9"/>
<keyword evidence="4" id="KW-1185">Reference proteome</keyword>
<evidence type="ECO:0000313" key="4">
    <source>
        <dbReference type="Proteomes" id="UP000192796"/>
    </source>
</evidence>
<organism evidence="3 4">
    <name type="scientific">Niastella vici</name>
    <dbReference type="NCBI Taxonomy" id="1703345"/>
    <lineage>
        <taxon>Bacteria</taxon>
        <taxon>Pseudomonadati</taxon>
        <taxon>Bacteroidota</taxon>
        <taxon>Chitinophagia</taxon>
        <taxon>Chitinophagales</taxon>
        <taxon>Chitinophagaceae</taxon>
        <taxon>Niastella</taxon>
    </lineage>
</organism>
<dbReference type="PROSITE" id="PS51257">
    <property type="entry name" value="PROKAR_LIPOPROTEIN"/>
    <property type="match status" value="1"/>
</dbReference>
<reference evidence="3 4" key="1">
    <citation type="submission" date="2016-03" db="EMBL/GenBank/DDBJ databases">
        <title>Niastella vici sp. nov., isolated from farmland soil.</title>
        <authorList>
            <person name="Chen L."/>
            <person name="Wang D."/>
            <person name="Yang S."/>
            <person name="Wang G."/>
        </authorList>
    </citation>
    <scope>NUCLEOTIDE SEQUENCE [LARGE SCALE GENOMIC DNA]</scope>
    <source>
        <strain evidence="3 4">DJ57</strain>
    </source>
</reference>
<proteinExistence type="predicted"/>
<dbReference type="STRING" id="1703345.A3860_38575"/>
<evidence type="ECO:0000313" key="3">
    <source>
        <dbReference type="EMBL" id="OQP59146.1"/>
    </source>
</evidence>
<dbReference type="RefSeq" id="WP_081154927.1">
    <property type="nucleotide sequence ID" value="NZ_LVYD01000086.1"/>
</dbReference>
<protein>
    <recommendedName>
        <fullName evidence="2">PEGA domain-containing protein</fullName>
    </recommendedName>
</protein>
<sequence length="168" mass="18122">MLSLTKTMAIVGLITISSSCATIVSKSKYPVTIDSTPKGADVTITNAKGVQVFTGKTPTEVKLKSGAGFFKNASYEIKISKDGFTSKTVPLKATINGWYFGNLVFGGVIGLLIVDPATGAMYKLKQKEVNETLTEAKTTAAVEQTHQLRIYDINEIPESWKSRLVAIK</sequence>
<gene>
    <name evidence="3" type="ORF">A3860_38575</name>
</gene>
<dbReference type="OrthoDB" id="1524740at2"/>
<dbReference type="Pfam" id="PF08308">
    <property type="entry name" value="PEGA"/>
    <property type="match status" value="1"/>
</dbReference>
<evidence type="ECO:0000259" key="2">
    <source>
        <dbReference type="Pfam" id="PF08308"/>
    </source>
</evidence>
<comment type="caution">
    <text evidence="3">The sequence shown here is derived from an EMBL/GenBank/DDBJ whole genome shotgun (WGS) entry which is preliminary data.</text>
</comment>
<feature type="chain" id="PRO_5013093922" description="PEGA domain-containing protein" evidence="1">
    <location>
        <begin position="22"/>
        <end position="168"/>
    </location>
</feature>
<keyword evidence="1" id="KW-0732">Signal</keyword>
<dbReference type="InterPro" id="IPR013229">
    <property type="entry name" value="PEGA"/>
</dbReference>
<accession>A0A1V9FLL9</accession>
<dbReference type="EMBL" id="LVYD01000086">
    <property type="protein sequence ID" value="OQP59146.1"/>
    <property type="molecule type" value="Genomic_DNA"/>
</dbReference>